<dbReference type="EMBL" id="CP020919">
    <property type="protein sequence ID" value="AWG24815.1"/>
    <property type="molecule type" value="Genomic_DNA"/>
</dbReference>
<reference evidence="2 3" key="1">
    <citation type="submission" date="2017-04" db="EMBL/GenBank/DDBJ databases">
        <title>Complete genome sequence of Flavobacterium kingsejong AJ004.</title>
        <authorList>
            <person name="Lee P.C."/>
        </authorList>
    </citation>
    <scope>NUCLEOTIDE SEQUENCE [LARGE SCALE GENOMIC DNA]</scope>
    <source>
        <strain evidence="2 3">AJ004</strain>
    </source>
</reference>
<dbReference type="AlphaFoldDB" id="A0A2S1LMU7"/>
<dbReference type="Proteomes" id="UP000244677">
    <property type="component" value="Chromosome"/>
</dbReference>
<organism evidence="2 3">
    <name type="scientific">Flavobacterium kingsejongi</name>
    <dbReference type="NCBI Taxonomy" id="1678728"/>
    <lineage>
        <taxon>Bacteria</taxon>
        <taxon>Pseudomonadati</taxon>
        <taxon>Bacteroidota</taxon>
        <taxon>Flavobacteriia</taxon>
        <taxon>Flavobacteriales</taxon>
        <taxon>Flavobacteriaceae</taxon>
        <taxon>Flavobacterium</taxon>
    </lineage>
</organism>
<proteinExistence type="predicted"/>
<dbReference type="EMBL" id="CP020919">
    <property type="protein sequence ID" value="AWG25039.1"/>
    <property type="molecule type" value="Genomic_DNA"/>
</dbReference>
<dbReference type="KEGG" id="fki:FK004_07235"/>
<sequence length="173" mass="20470">MVLNFLSQINDKPTYFAEKLTKGLLQNKDIQLREQMIDRVRVLFDADVYACCAPKIHEIIDFNLYFEPHEYIVPTIAVIRKKMGELKCYEMVHISRPFKINGYQNVIIEADKTNLQISVNGRKSYDKAASLKFAVNEGFDTWADFSDYWRPKAEKCRDNIYFGRMIHFTDFRY</sequence>
<dbReference type="OrthoDB" id="883020at2"/>
<accession>A0A2S1LMU7</accession>
<gene>
    <name evidence="1" type="ORF">FK004_06020</name>
    <name evidence="2" type="ORF">FK004_07235</name>
</gene>
<name>A0A2S1LMU7_9FLAO</name>
<evidence type="ECO:0000313" key="1">
    <source>
        <dbReference type="EMBL" id="AWG24815.1"/>
    </source>
</evidence>
<evidence type="ECO:0000313" key="3">
    <source>
        <dbReference type="Proteomes" id="UP000244677"/>
    </source>
</evidence>
<keyword evidence="3" id="KW-1185">Reference proteome</keyword>
<evidence type="ECO:0000313" key="2">
    <source>
        <dbReference type="EMBL" id="AWG25039.1"/>
    </source>
</evidence>
<protein>
    <submittedName>
        <fullName evidence="2">Uncharacterized protein</fullName>
    </submittedName>
</protein>
<dbReference type="KEGG" id="fki:FK004_06020"/>
<dbReference type="RefSeq" id="WP_108736444.1">
    <property type="nucleotide sequence ID" value="NZ_CP020919.1"/>
</dbReference>